<reference evidence="5" key="1">
    <citation type="submission" date="2012-12" db="EMBL/GenBank/DDBJ databases">
        <authorList>
            <person name="Hellsten U."/>
            <person name="Grimwood J."/>
            <person name="Chapman J.A."/>
            <person name="Shapiro H."/>
            <person name="Aerts A."/>
            <person name="Otillar R.P."/>
            <person name="Terry A.Y."/>
            <person name="Boore J.L."/>
            <person name="Simakov O."/>
            <person name="Marletaz F."/>
            <person name="Cho S.-J."/>
            <person name="Edsinger-Gonzales E."/>
            <person name="Havlak P."/>
            <person name="Kuo D.-H."/>
            <person name="Larsson T."/>
            <person name="Lv J."/>
            <person name="Arendt D."/>
            <person name="Savage R."/>
            <person name="Osoegawa K."/>
            <person name="de Jong P."/>
            <person name="Lindberg D.R."/>
            <person name="Seaver E.C."/>
            <person name="Weisblat D.A."/>
            <person name="Putnam N.H."/>
            <person name="Grigoriev I.V."/>
            <person name="Rokhsar D.S."/>
        </authorList>
    </citation>
    <scope>NUCLEOTIDE SEQUENCE</scope>
</reference>
<dbReference type="KEGG" id="hro:HELRODRAFT_171635"/>
<reference evidence="4" key="3">
    <citation type="submission" date="2015-06" db="UniProtKB">
        <authorList>
            <consortium name="EnsemblMetazoa"/>
        </authorList>
    </citation>
    <scope>IDENTIFICATION</scope>
</reference>
<sequence>MKTSAVLFGSNSNNELMSNDDDNYALNDGDGEDDDSYGDVRSDEEDDVEDVEEDEEEEGSGKWKYAKANFKSKGPFKALLDSTCHIRQKDIIHMLVIVGDLCISVTGHFITTLLATFIK</sequence>
<dbReference type="EnsemblMetazoa" id="HelroT171635">
    <property type="protein sequence ID" value="HelroP171635"/>
    <property type="gene ID" value="HelroG171635"/>
</dbReference>
<dbReference type="HOGENOM" id="CLU_2063988_0_0_1"/>
<name>T1F4H5_HELRO</name>
<evidence type="ECO:0000256" key="2">
    <source>
        <dbReference type="SAM" id="Phobius"/>
    </source>
</evidence>
<accession>T1F4H5</accession>
<organism evidence="4 5">
    <name type="scientific">Helobdella robusta</name>
    <name type="common">Californian leech</name>
    <dbReference type="NCBI Taxonomy" id="6412"/>
    <lineage>
        <taxon>Eukaryota</taxon>
        <taxon>Metazoa</taxon>
        <taxon>Spiralia</taxon>
        <taxon>Lophotrochozoa</taxon>
        <taxon>Annelida</taxon>
        <taxon>Clitellata</taxon>
        <taxon>Hirudinea</taxon>
        <taxon>Rhynchobdellida</taxon>
        <taxon>Glossiphoniidae</taxon>
        <taxon>Helobdella</taxon>
    </lineage>
</organism>
<keyword evidence="2" id="KW-0472">Membrane</keyword>
<evidence type="ECO:0000313" key="3">
    <source>
        <dbReference type="EMBL" id="ESO05276.1"/>
    </source>
</evidence>
<proteinExistence type="predicted"/>
<dbReference type="CTD" id="20203724"/>
<protein>
    <submittedName>
        <fullName evidence="3 4">Uncharacterized protein</fullName>
    </submittedName>
</protein>
<evidence type="ECO:0000313" key="4">
    <source>
        <dbReference type="EnsemblMetazoa" id="HelroP171635"/>
    </source>
</evidence>
<dbReference type="EMBL" id="AMQM01003908">
    <property type="status" value="NOT_ANNOTATED_CDS"/>
    <property type="molecule type" value="Genomic_DNA"/>
</dbReference>
<evidence type="ECO:0000256" key="1">
    <source>
        <dbReference type="SAM" id="MobiDB-lite"/>
    </source>
</evidence>
<evidence type="ECO:0000313" key="5">
    <source>
        <dbReference type="Proteomes" id="UP000015101"/>
    </source>
</evidence>
<feature type="region of interest" description="Disordered" evidence="1">
    <location>
        <begin position="1"/>
        <end position="62"/>
    </location>
</feature>
<feature type="transmembrane region" description="Helical" evidence="2">
    <location>
        <begin position="95"/>
        <end position="118"/>
    </location>
</feature>
<dbReference type="Proteomes" id="UP000015101">
    <property type="component" value="Unassembled WGS sequence"/>
</dbReference>
<feature type="compositionally biased region" description="Polar residues" evidence="1">
    <location>
        <begin position="1"/>
        <end position="17"/>
    </location>
</feature>
<feature type="compositionally biased region" description="Acidic residues" evidence="1">
    <location>
        <begin position="18"/>
        <end position="58"/>
    </location>
</feature>
<dbReference type="InParanoid" id="T1F4H5"/>
<dbReference type="EMBL" id="KB096365">
    <property type="protein sequence ID" value="ESO05276.1"/>
    <property type="molecule type" value="Genomic_DNA"/>
</dbReference>
<reference evidence="3 5" key="2">
    <citation type="journal article" date="2013" name="Nature">
        <title>Insights into bilaterian evolution from three spiralian genomes.</title>
        <authorList>
            <person name="Simakov O."/>
            <person name="Marletaz F."/>
            <person name="Cho S.J."/>
            <person name="Edsinger-Gonzales E."/>
            <person name="Havlak P."/>
            <person name="Hellsten U."/>
            <person name="Kuo D.H."/>
            <person name="Larsson T."/>
            <person name="Lv J."/>
            <person name="Arendt D."/>
            <person name="Savage R."/>
            <person name="Osoegawa K."/>
            <person name="de Jong P."/>
            <person name="Grimwood J."/>
            <person name="Chapman J.A."/>
            <person name="Shapiro H."/>
            <person name="Aerts A."/>
            <person name="Otillar R.P."/>
            <person name="Terry A.Y."/>
            <person name="Boore J.L."/>
            <person name="Grigoriev I.V."/>
            <person name="Lindberg D.R."/>
            <person name="Seaver E.C."/>
            <person name="Weisblat D.A."/>
            <person name="Putnam N.H."/>
            <person name="Rokhsar D.S."/>
        </authorList>
    </citation>
    <scope>NUCLEOTIDE SEQUENCE</scope>
</reference>
<dbReference type="RefSeq" id="XP_009016591.1">
    <property type="nucleotide sequence ID" value="XM_009018343.1"/>
</dbReference>
<keyword evidence="2" id="KW-0812">Transmembrane</keyword>
<keyword evidence="2" id="KW-1133">Transmembrane helix</keyword>
<gene>
    <name evidence="4" type="primary">20203724</name>
    <name evidence="3" type="ORF">HELRODRAFT_171635</name>
</gene>
<keyword evidence="5" id="KW-1185">Reference proteome</keyword>
<dbReference type="GeneID" id="20203724"/>
<dbReference type="AlphaFoldDB" id="T1F4H5"/>